<proteinExistence type="predicted"/>
<evidence type="ECO:0000313" key="1">
    <source>
        <dbReference type="EMBL" id="KDS31033.1"/>
    </source>
</evidence>
<name>A0A078R6I6_PHOVU</name>
<dbReference type="Proteomes" id="UP000028134">
    <property type="component" value="Unassembled WGS sequence"/>
</dbReference>
<sequence length="329" mass="38482">MEVNIYNVIWADDECATLKQDELIRKVFNEKRIEVLEYVPTSTALRNALETYKDEVDAVVVDGNFSKEDVDYLESDDISGLIHTVSFLELYNTKRDIPFFLYTARKILLQDICKNRELDYFTTTKRLIQKGDIELLAEKIVSTVDHIHSIEFMVKKKYKALLNMAKRVNDDCSENLYQFLLNEARDVEYNRSISMFNDLRGILEQIMDLCKDNNIIPIEVSTLNAFKFYWSQYGYKNNNLVYKPNESIMPKAISHTIGNLIDVTQDGSHKRVDLNLQISEYVTEAQSPFMFRSCLYQVMDVVRWYSELITKLTEGQINGQNLYKITRIN</sequence>
<dbReference type="AlphaFoldDB" id="A0A078R6I6"/>
<organism evidence="1 2">
    <name type="scientific">Phocaeicola vulgatus str. 3775 SL</name>
    <name type="common">B</name>
    <name type="synonym">iv</name>
    <dbReference type="NCBI Taxonomy" id="1339350"/>
    <lineage>
        <taxon>Bacteria</taxon>
        <taxon>Pseudomonadati</taxon>
        <taxon>Bacteroidota</taxon>
        <taxon>Bacteroidia</taxon>
        <taxon>Bacteroidales</taxon>
        <taxon>Bacteroidaceae</taxon>
        <taxon>Phocaeicola</taxon>
    </lineage>
</organism>
<comment type="caution">
    <text evidence="1">The sequence shown here is derived from an EMBL/GenBank/DDBJ whole genome shotgun (WGS) entry which is preliminary data.</text>
</comment>
<gene>
    <name evidence="1" type="ORF">M097_2231</name>
</gene>
<accession>A0A078R6I6</accession>
<evidence type="ECO:0000313" key="2">
    <source>
        <dbReference type="Proteomes" id="UP000028134"/>
    </source>
</evidence>
<dbReference type="PATRIC" id="fig|1339350.3.peg.2137"/>
<protein>
    <submittedName>
        <fullName evidence="1">Uncharacterized protein</fullName>
    </submittedName>
</protein>
<dbReference type="EMBL" id="JNHI01000010">
    <property type="protein sequence ID" value="KDS31033.1"/>
    <property type="molecule type" value="Genomic_DNA"/>
</dbReference>
<reference evidence="1 2" key="1">
    <citation type="submission" date="2014-04" db="EMBL/GenBank/DDBJ databases">
        <authorList>
            <person name="Sears C."/>
            <person name="Carroll K."/>
            <person name="Sack B.R."/>
            <person name="Qadri F."/>
            <person name="Myers L.L."/>
            <person name="Chung G.-T."/>
            <person name="Escheverria P."/>
            <person name="Fraser C.M."/>
            <person name="Sadzewicz L."/>
            <person name="Shefchek K.A."/>
            <person name="Tallon L."/>
            <person name="Das S.P."/>
            <person name="Daugherty S."/>
            <person name="Mongodin E.F."/>
        </authorList>
    </citation>
    <scope>NUCLEOTIDE SEQUENCE [LARGE SCALE GENOMIC DNA]</scope>
    <source>
        <strain evidence="2">3775 SL(B) 10 (iv)</strain>
    </source>
</reference>
<dbReference type="RefSeq" id="WP_223805067.1">
    <property type="nucleotide sequence ID" value="NZ_JNHI01000010.1"/>
</dbReference>